<dbReference type="Gene3D" id="1.10.10.10">
    <property type="entry name" value="Winged helix-like DNA-binding domain superfamily/Winged helix DNA-binding domain"/>
    <property type="match status" value="1"/>
</dbReference>
<comment type="caution">
    <text evidence="2">The sequence shown here is derived from an EMBL/GenBank/DDBJ whole genome shotgun (WGS) entry which is preliminary data.</text>
</comment>
<keyword evidence="1" id="KW-0238">DNA-binding</keyword>
<dbReference type="PROSITE" id="PS51197">
    <property type="entry name" value="HTH_RRF2_2"/>
    <property type="match status" value="1"/>
</dbReference>
<dbReference type="GO" id="GO:0003677">
    <property type="term" value="F:DNA binding"/>
    <property type="evidence" value="ECO:0007669"/>
    <property type="project" value="UniProtKB-KW"/>
</dbReference>
<gene>
    <name evidence="2" type="ORF">C7443_11245</name>
</gene>
<dbReference type="InterPro" id="IPR030489">
    <property type="entry name" value="TR_Rrf2-type_CS"/>
</dbReference>
<evidence type="ECO:0000313" key="2">
    <source>
        <dbReference type="EMBL" id="PWV59047.1"/>
    </source>
</evidence>
<dbReference type="InterPro" id="IPR036390">
    <property type="entry name" value="WH_DNA-bd_sf"/>
</dbReference>
<reference evidence="2 3" key="1">
    <citation type="submission" date="2018-05" db="EMBL/GenBank/DDBJ databases">
        <title>Genomic Encyclopedia of Type Strains, Phase IV (KMG-IV): sequencing the most valuable type-strain genomes for metagenomic binning, comparative biology and taxonomic classification.</title>
        <authorList>
            <person name="Goeker M."/>
        </authorList>
    </citation>
    <scope>NUCLEOTIDE SEQUENCE [LARGE SCALE GENOMIC DNA]</scope>
    <source>
        <strain evidence="2 3">DSM 23606</strain>
    </source>
</reference>
<dbReference type="PANTHER" id="PTHR33221">
    <property type="entry name" value="WINGED HELIX-TURN-HELIX TRANSCRIPTIONAL REGULATOR, RRF2 FAMILY"/>
    <property type="match status" value="1"/>
</dbReference>
<dbReference type="AlphaFoldDB" id="A0A317MR18"/>
<dbReference type="PROSITE" id="PS01332">
    <property type="entry name" value="HTH_RRF2_1"/>
    <property type="match status" value="1"/>
</dbReference>
<dbReference type="OrthoDB" id="9808360at2"/>
<name>A0A317MR18_9GAMM</name>
<dbReference type="FunFam" id="1.10.10.10:FF:000026">
    <property type="entry name" value="HTH-type transcriptional regulator IscR"/>
    <property type="match status" value="1"/>
</dbReference>
<dbReference type="PANTHER" id="PTHR33221:SF5">
    <property type="entry name" value="HTH-TYPE TRANSCRIPTIONAL REGULATOR ISCR"/>
    <property type="match status" value="1"/>
</dbReference>
<dbReference type="SUPFAM" id="SSF46785">
    <property type="entry name" value="Winged helix' DNA-binding domain"/>
    <property type="match status" value="1"/>
</dbReference>
<dbReference type="Proteomes" id="UP000246569">
    <property type="component" value="Unassembled WGS sequence"/>
</dbReference>
<dbReference type="InterPro" id="IPR036388">
    <property type="entry name" value="WH-like_DNA-bd_sf"/>
</dbReference>
<sequence>MKLTTKGRYAVTAMLDLAMHYQGEPVVLCDISLRQDISLAYLEQLFAKLRKHGLVASTRGPGGGYALGRDADAISLAEVIAAVDESVDSTRCGGAANCHGTQRCITHDLWVELGEHINDFLRARTLGDLVRRQVGSEAGCRREQSRLCVVPCAAGESVGRG</sequence>
<dbReference type="RefSeq" id="WP_110019836.1">
    <property type="nucleotide sequence ID" value="NZ_QGTJ01000012.1"/>
</dbReference>
<accession>A0A317MR18</accession>
<dbReference type="NCBIfam" id="TIGR00738">
    <property type="entry name" value="rrf2_super"/>
    <property type="match status" value="1"/>
</dbReference>
<dbReference type="GO" id="GO:0005829">
    <property type="term" value="C:cytosol"/>
    <property type="evidence" value="ECO:0007669"/>
    <property type="project" value="TreeGrafter"/>
</dbReference>
<evidence type="ECO:0000313" key="3">
    <source>
        <dbReference type="Proteomes" id="UP000246569"/>
    </source>
</evidence>
<dbReference type="Pfam" id="PF02082">
    <property type="entry name" value="Rrf2"/>
    <property type="match status" value="1"/>
</dbReference>
<keyword evidence="3" id="KW-1185">Reference proteome</keyword>
<organism evidence="2 3">
    <name type="scientific">Plasticicumulans acidivorans</name>
    <dbReference type="NCBI Taxonomy" id="886464"/>
    <lineage>
        <taxon>Bacteria</taxon>
        <taxon>Pseudomonadati</taxon>
        <taxon>Pseudomonadota</taxon>
        <taxon>Gammaproteobacteria</taxon>
        <taxon>Candidatus Competibacteraceae</taxon>
        <taxon>Plasticicumulans</taxon>
    </lineage>
</organism>
<evidence type="ECO:0000256" key="1">
    <source>
        <dbReference type="ARBA" id="ARBA00023125"/>
    </source>
</evidence>
<proteinExistence type="predicted"/>
<dbReference type="InterPro" id="IPR000944">
    <property type="entry name" value="Tscrpt_reg_Rrf2"/>
</dbReference>
<dbReference type="GO" id="GO:0003700">
    <property type="term" value="F:DNA-binding transcription factor activity"/>
    <property type="evidence" value="ECO:0007669"/>
    <property type="project" value="TreeGrafter"/>
</dbReference>
<protein>
    <submittedName>
        <fullName evidence="2">BadM/Rrf2 family transcriptional regulator</fullName>
    </submittedName>
</protein>
<dbReference type="EMBL" id="QGTJ01000012">
    <property type="protein sequence ID" value="PWV59047.1"/>
    <property type="molecule type" value="Genomic_DNA"/>
</dbReference>